<evidence type="ECO:0000313" key="2">
    <source>
        <dbReference type="Proteomes" id="UP001054902"/>
    </source>
</evidence>
<proteinExistence type="predicted"/>
<dbReference type="EMBL" id="BLLK01000049">
    <property type="protein sequence ID" value="GFH55563.1"/>
    <property type="molecule type" value="Genomic_DNA"/>
</dbReference>
<dbReference type="Proteomes" id="UP001054902">
    <property type="component" value="Unassembled WGS sequence"/>
</dbReference>
<keyword evidence="2" id="KW-1185">Reference proteome</keyword>
<gene>
    <name evidence="1" type="ORF">CTEN210_12039</name>
</gene>
<dbReference type="AlphaFoldDB" id="A0AAD3HA43"/>
<comment type="caution">
    <text evidence="1">The sequence shown here is derived from an EMBL/GenBank/DDBJ whole genome shotgun (WGS) entry which is preliminary data.</text>
</comment>
<organism evidence="1 2">
    <name type="scientific">Chaetoceros tenuissimus</name>
    <dbReference type="NCBI Taxonomy" id="426638"/>
    <lineage>
        <taxon>Eukaryota</taxon>
        <taxon>Sar</taxon>
        <taxon>Stramenopiles</taxon>
        <taxon>Ochrophyta</taxon>
        <taxon>Bacillariophyta</taxon>
        <taxon>Coscinodiscophyceae</taxon>
        <taxon>Chaetocerotophycidae</taxon>
        <taxon>Chaetocerotales</taxon>
        <taxon>Chaetocerotaceae</taxon>
        <taxon>Chaetoceros</taxon>
    </lineage>
</organism>
<dbReference type="Gene3D" id="1.25.40.20">
    <property type="entry name" value="Ankyrin repeat-containing domain"/>
    <property type="match status" value="1"/>
</dbReference>
<name>A0AAD3HA43_9STRA</name>
<accession>A0AAD3HA43</accession>
<dbReference type="SUPFAM" id="SSF140860">
    <property type="entry name" value="Pseudo ankyrin repeat-like"/>
    <property type="match status" value="1"/>
</dbReference>
<evidence type="ECO:0000313" key="1">
    <source>
        <dbReference type="EMBL" id="GFH55563.1"/>
    </source>
</evidence>
<evidence type="ECO:0008006" key="3">
    <source>
        <dbReference type="Google" id="ProtNLM"/>
    </source>
</evidence>
<protein>
    <recommendedName>
        <fullName evidence="3">F-box domain-containing protein</fullName>
    </recommendedName>
</protein>
<sequence>MTTNREVLESGRKRARTEEASCFRNSGSIPILGNKKNDGDLPKASASTILRANKISTKLSILLKEFPELKFILDFENLQAITEAAVVKYAEEKEAKKRKDLLQMNYGQETPPLYSVPDEVLSNCLSYVGKGHYGLVGLVSKKLNEIYKKEFGRETAYLEMATSVNLANHCLNDLCKSLGEKDEILKAAAVNGNLDILRAAVKDGYDLFPLVAMKKETKCYRNYDYDSDEGEYYGDSNYDEGAEIFDVYYPDDNKRKYYCRQTVNLAKLVERGHLHVLKYLHEEIGYILGLQRYWQSAIEYGKLEILQWLENLGLPDNVDFRIGFIDNYTLKTDFDYCECAIKSGNVEALKWLLEIGNYGINSDNSNVLVDAIRSKSKEMIQYCFDLGYNDLNSHNVEFAIKQTNSVEVFRKMNELGYEFGQMKRWHDSKKHGLFL</sequence>
<dbReference type="InterPro" id="IPR036770">
    <property type="entry name" value="Ankyrin_rpt-contain_sf"/>
</dbReference>
<reference evidence="1 2" key="1">
    <citation type="journal article" date="2021" name="Sci. Rep.">
        <title>The genome of the diatom Chaetoceros tenuissimus carries an ancient integrated fragment of an extant virus.</title>
        <authorList>
            <person name="Hongo Y."/>
            <person name="Kimura K."/>
            <person name="Takaki Y."/>
            <person name="Yoshida Y."/>
            <person name="Baba S."/>
            <person name="Kobayashi G."/>
            <person name="Nagasaki K."/>
            <person name="Hano T."/>
            <person name="Tomaru Y."/>
        </authorList>
    </citation>
    <scope>NUCLEOTIDE SEQUENCE [LARGE SCALE GENOMIC DNA]</scope>
    <source>
        <strain evidence="1 2">NIES-3715</strain>
    </source>
</reference>